<protein>
    <submittedName>
        <fullName evidence="1">Uncharacterized protein</fullName>
    </submittedName>
</protein>
<dbReference type="EMBL" id="CM043787">
    <property type="protein sequence ID" value="KAI4830047.1"/>
    <property type="molecule type" value="Genomic_DNA"/>
</dbReference>
<reference evidence="1" key="1">
    <citation type="submission" date="2022-05" db="EMBL/GenBank/DDBJ databases">
        <title>Chromosome-level genome of Chaenocephalus aceratus.</title>
        <authorList>
            <person name="Park H."/>
        </authorList>
    </citation>
    <scope>NUCLEOTIDE SEQUENCE</scope>
    <source>
        <strain evidence="1">KU_202001</strain>
    </source>
</reference>
<accession>A0ACB9XRH5</accession>
<organism evidence="1 2">
    <name type="scientific">Chaenocephalus aceratus</name>
    <name type="common">Blackfin icefish</name>
    <name type="synonym">Chaenichthys aceratus</name>
    <dbReference type="NCBI Taxonomy" id="36190"/>
    <lineage>
        <taxon>Eukaryota</taxon>
        <taxon>Metazoa</taxon>
        <taxon>Chordata</taxon>
        <taxon>Craniata</taxon>
        <taxon>Vertebrata</taxon>
        <taxon>Euteleostomi</taxon>
        <taxon>Actinopterygii</taxon>
        <taxon>Neopterygii</taxon>
        <taxon>Teleostei</taxon>
        <taxon>Neoteleostei</taxon>
        <taxon>Acanthomorphata</taxon>
        <taxon>Eupercaria</taxon>
        <taxon>Perciformes</taxon>
        <taxon>Notothenioidei</taxon>
        <taxon>Channichthyidae</taxon>
        <taxon>Chaenocephalus</taxon>
    </lineage>
</organism>
<sequence length="269" mass="28931">MPPQGDSQETSGSEAEHPPPDAPDTKRGSSPPLSELRGTSRDLLYLPSRALCNGERESSREGHQRYSARINAFPLAVSPHCTAIVLRKSGMALCTLPSPSMMVIKVHGFQFVDNGKATKANVLAAPKWTILSQSRILQGRRKLGFKHGWVGDWEPCFHHSIPPLMELAQASEGEVANKVLLEEEYATAPCRPHLGHLVDATLVLGSLPAAPQGQPSAKQPVREAANCSEVRCRLSGTPPPPGSLLPLLCTQADIFSLGVKRYPLASGSK</sequence>
<keyword evidence="2" id="KW-1185">Reference proteome</keyword>
<name>A0ACB9XRH5_CHAAC</name>
<comment type="caution">
    <text evidence="1">The sequence shown here is derived from an EMBL/GenBank/DDBJ whole genome shotgun (WGS) entry which is preliminary data.</text>
</comment>
<dbReference type="Proteomes" id="UP001057452">
    <property type="component" value="Chromosome 3"/>
</dbReference>
<evidence type="ECO:0000313" key="2">
    <source>
        <dbReference type="Proteomes" id="UP001057452"/>
    </source>
</evidence>
<proteinExistence type="predicted"/>
<feature type="non-terminal residue" evidence="1">
    <location>
        <position position="269"/>
    </location>
</feature>
<evidence type="ECO:0000313" key="1">
    <source>
        <dbReference type="EMBL" id="KAI4830047.1"/>
    </source>
</evidence>
<gene>
    <name evidence="1" type="ORF">KUCAC02_001701</name>
</gene>